<evidence type="ECO:0000256" key="28">
    <source>
        <dbReference type="ARBA" id="ARBA00072984"/>
    </source>
</evidence>
<evidence type="ECO:0000256" key="22">
    <source>
        <dbReference type="ARBA" id="ARBA00048961"/>
    </source>
</evidence>
<dbReference type="GO" id="GO:0005782">
    <property type="term" value="C:peroxisomal matrix"/>
    <property type="evidence" value="ECO:0007669"/>
    <property type="project" value="UniProtKB-ARBA"/>
</dbReference>
<comment type="cofactor">
    <cofactor evidence="2">
        <name>Mg(2+)</name>
        <dbReference type="ChEBI" id="CHEBI:18420"/>
    </cofactor>
</comment>
<proteinExistence type="inferred from homology"/>
<dbReference type="GO" id="GO:0015938">
    <property type="term" value="P:coenzyme A catabolic process"/>
    <property type="evidence" value="ECO:0007669"/>
    <property type="project" value="TreeGrafter"/>
</dbReference>
<comment type="subunit">
    <text evidence="5">Monomer.</text>
</comment>
<keyword evidence="9" id="KW-0694">RNA-binding</keyword>
<keyword evidence="10" id="KW-0576">Peroxisome</keyword>
<dbReference type="PANTHER" id="PTHR12992:SF24">
    <property type="entry name" value="PEROXISOMAL COENZYME A DIPHOSPHATASE NUDT7"/>
    <property type="match status" value="1"/>
</dbReference>
<evidence type="ECO:0000256" key="3">
    <source>
        <dbReference type="ARBA" id="ARBA00004275"/>
    </source>
</evidence>
<evidence type="ECO:0000313" key="31">
    <source>
        <dbReference type="EMBL" id="KAG5273947.1"/>
    </source>
</evidence>
<dbReference type="EMBL" id="JADWDJ010000011">
    <property type="protein sequence ID" value="KAG5273947.1"/>
    <property type="molecule type" value="Genomic_DNA"/>
</dbReference>
<dbReference type="PANTHER" id="PTHR12992">
    <property type="entry name" value="NUDIX HYDROLASE"/>
    <property type="match status" value="1"/>
</dbReference>
<dbReference type="EC" id="3.6.1.77" evidence="13"/>
<dbReference type="Gene3D" id="3.90.79.10">
    <property type="entry name" value="Nucleoside Triphosphate Pyrophosphohydrolase"/>
    <property type="match status" value="1"/>
</dbReference>
<comment type="catalytic activity">
    <reaction evidence="25">
        <text>3alpha,7alpha,12alpha-trihydroxy-5beta-cholestan-26-oyl-CoA + H2O = 3alpha,7alpha,12alpha-trihydroxy-5beta-cholestan-26-oyl-4'-phosphopantetheine + adenosine 3',5'-bisphosphate + 2 H(+)</text>
        <dbReference type="Rhea" id="RHEA:50040"/>
        <dbReference type="ChEBI" id="CHEBI:15377"/>
        <dbReference type="ChEBI" id="CHEBI:15378"/>
        <dbReference type="ChEBI" id="CHEBI:58343"/>
        <dbReference type="ChEBI" id="CHEBI:63001"/>
        <dbReference type="ChEBI" id="CHEBI:132021"/>
    </reaction>
    <physiologicalReaction direction="left-to-right" evidence="25">
        <dbReference type="Rhea" id="RHEA:50041"/>
    </physiologicalReaction>
</comment>
<evidence type="ECO:0000256" key="7">
    <source>
        <dbReference type="ARBA" id="ARBA00022801"/>
    </source>
</evidence>
<comment type="caution">
    <text evidence="31">The sequence shown here is derived from an EMBL/GenBank/DDBJ whole genome shotgun (WGS) entry which is preliminary data.</text>
</comment>
<feature type="domain" description="Nudix hydrolase" evidence="30">
    <location>
        <begin position="26"/>
        <end position="159"/>
    </location>
</feature>
<comment type="catalytic activity">
    <reaction evidence="12">
        <text>CoA + H2O = (R)-4'-phosphopantetheine + adenosine 3',5'-bisphosphate + 2 H(+)</text>
        <dbReference type="Rhea" id="RHEA:64988"/>
        <dbReference type="ChEBI" id="CHEBI:15377"/>
        <dbReference type="ChEBI" id="CHEBI:15378"/>
        <dbReference type="ChEBI" id="CHEBI:57287"/>
        <dbReference type="ChEBI" id="CHEBI:58343"/>
        <dbReference type="ChEBI" id="CHEBI:61723"/>
        <dbReference type="EC" id="3.6.1.77"/>
    </reaction>
    <physiologicalReaction direction="left-to-right" evidence="12">
        <dbReference type="Rhea" id="RHEA:64989"/>
    </physiologicalReaction>
</comment>
<evidence type="ECO:0000256" key="23">
    <source>
        <dbReference type="ARBA" id="ARBA00049284"/>
    </source>
</evidence>
<dbReference type="Pfam" id="PF00293">
    <property type="entry name" value="NUDIX"/>
    <property type="match status" value="1"/>
</dbReference>
<comment type="catalytic activity">
    <reaction evidence="17">
        <text>hexanoyl-CoA + H2O = hexanoyl-4'-phosphopantetheine + adenosine 3',5'-bisphosphate + 2 H(+)</text>
        <dbReference type="Rhea" id="RHEA:49980"/>
        <dbReference type="ChEBI" id="CHEBI:15377"/>
        <dbReference type="ChEBI" id="CHEBI:15378"/>
        <dbReference type="ChEBI" id="CHEBI:58343"/>
        <dbReference type="ChEBI" id="CHEBI:62620"/>
        <dbReference type="ChEBI" id="CHEBI:132012"/>
    </reaction>
    <physiologicalReaction direction="left-to-right" evidence="17">
        <dbReference type="Rhea" id="RHEA:49981"/>
    </physiologicalReaction>
</comment>
<keyword evidence="11" id="KW-0464">Manganese</keyword>
<comment type="function">
    <text evidence="27">Fatty acyl-coenzyme A (CoA) diphosphatase that hydrolyzes fatty acyl-CoA to yield acyl-4'-phosphopantetheine and adenosine 3',5'-bisphosphate. Cleaves CoA, CoA esters and oxidized CoA with similar efficiencies. Preferentially hydrolyzes medium-chain acyl-CoAs and bile acid-CoAs. Has no activity toward NDP-sugars, CDP-alcohols, (deoxy)nucleoside 5'-triphosphates, nucleoside 5'-di or monophosphates, diadenosine polyphosphates, NAD, NADH, NADP, NADPH or thymidine-5'-monophospho-p-nitrophenyl ester. May be required to eliminate oxidized CoA from peroxisomes, or regulate CoA and acyl-CoA levels in this organelle in response to metabolic demand. Does not play a role in U8 snoRNA decapping activity. Binds U8 snoRNA. Exhibits decapping activity towards dpCoA-capped RNAs in vitro.</text>
</comment>
<dbReference type="InterPro" id="IPR015797">
    <property type="entry name" value="NUDIX_hydrolase-like_dom_sf"/>
</dbReference>
<dbReference type="InterPro" id="IPR045121">
    <property type="entry name" value="CoAse"/>
</dbReference>
<dbReference type="PROSITE" id="PS51462">
    <property type="entry name" value="NUDIX"/>
    <property type="match status" value="1"/>
</dbReference>
<dbReference type="Proteomes" id="UP000823561">
    <property type="component" value="Chromosome 11"/>
</dbReference>
<comment type="catalytic activity">
    <reaction evidence="16">
        <text>tetradecanoyl-CoA + H2O = tetradecanoyl-4'-phosphopantetheine + adenosine 3',5'-bisphosphate + 2 H(+)</text>
        <dbReference type="Rhea" id="RHEA:50028"/>
        <dbReference type="ChEBI" id="CHEBI:15377"/>
        <dbReference type="ChEBI" id="CHEBI:15378"/>
        <dbReference type="ChEBI" id="CHEBI:57385"/>
        <dbReference type="ChEBI" id="CHEBI:58343"/>
        <dbReference type="ChEBI" id="CHEBI:132017"/>
    </reaction>
    <physiologicalReaction direction="left-to-right" evidence="16">
        <dbReference type="Rhea" id="RHEA:50029"/>
    </physiologicalReaction>
</comment>
<evidence type="ECO:0000256" key="6">
    <source>
        <dbReference type="ARBA" id="ARBA00022723"/>
    </source>
</evidence>
<evidence type="ECO:0000259" key="30">
    <source>
        <dbReference type="PROSITE" id="PS51462"/>
    </source>
</evidence>
<comment type="similarity">
    <text evidence="4">Belongs to the Nudix hydrolase family. PCD1 subfamily.</text>
</comment>
<keyword evidence="8" id="KW-0460">Magnesium</keyword>
<comment type="catalytic activity">
    <reaction evidence="20">
        <text>succinyl-CoA + H2O = succinyl-4'-phosphopantetheine + adenosine 3',5'-bisphosphate + 2 H(+)</text>
        <dbReference type="Rhea" id="RHEA:67472"/>
        <dbReference type="ChEBI" id="CHEBI:15377"/>
        <dbReference type="ChEBI" id="CHEBI:15378"/>
        <dbReference type="ChEBI" id="CHEBI:57292"/>
        <dbReference type="ChEBI" id="CHEBI:58343"/>
        <dbReference type="ChEBI" id="CHEBI:172364"/>
    </reaction>
    <physiologicalReaction direction="left-to-right" evidence="20">
        <dbReference type="Rhea" id="RHEA:67473"/>
    </physiologicalReaction>
</comment>
<evidence type="ECO:0000256" key="16">
    <source>
        <dbReference type="ARBA" id="ARBA00047403"/>
    </source>
</evidence>
<evidence type="ECO:0000256" key="15">
    <source>
        <dbReference type="ARBA" id="ARBA00047369"/>
    </source>
</evidence>
<comment type="catalytic activity">
    <reaction evidence="26">
        <text>acetyl-CoA + H2O = S-acetyl-4'-phosphopantetheine + adenosine 3',5'-bisphosphate + 2 H(+)</text>
        <dbReference type="Rhea" id="RHEA:64992"/>
        <dbReference type="ChEBI" id="CHEBI:15377"/>
        <dbReference type="ChEBI" id="CHEBI:15378"/>
        <dbReference type="ChEBI" id="CHEBI:57288"/>
        <dbReference type="ChEBI" id="CHEBI:58343"/>
        <dbReference type="ChEBI" id="CHEBI:156266"/>
    </reaction>
    <physiologicalReaction direction="left-to-right" evidence="26">
        <dbReference type="Rhea" id="RHEA:64993"/>
    </physiologicalReaction>
</comment>
<evidence type="ECO:0000256" key="13">
    <source>
        <dbReference type="ARBA" id="ARBA00044967"/>
    </source>
</evidence>
<dbReference type="AlphaFoldDB" id="A0AAV6GIW5"/>
<name>A0AAV6GIW5_9TELE</name>
<evidence type="ECO:0000256" key="25">
    <source>
        <dbReference type="ARBA" id="ARBA00051749"/>
    </source>
</evidence>
<protein>
    <recommendedName>
        <fullName evidence="28">Peroxisomal coenzyme A diphosphatase NUDT7</fullName>
        <ecNumber evidence="13">3.6.1.77</ecNumber>
    </recommendedName>
    <alternativeName>
        <fullName evidence="29">Nucleoside diphosphate-linked moiety X motif 7</fullName>
    </alternativeName>
</protein>
<comment type="cofactor">
    <cofactor evidence="1">
        <name>Mn(2+)</name>
        <dbReference type="ChEBI" id="CHEBI:29035"/>
    </cofactor>
</comment>
<comment type="subcellular location">
    <subcellularLocation>
        <location evidence="3">Peroxisome</location>
    </subcellularLocation>
</comment>
<comment type="catalytic activity">
    <reaction evidence="19">
        <text>dodecanoyl-CoA + H2O = S-dodecanoyl-4'-phosphopantetheine + adenosine 3',5'-bisphosphate + 2 H(+)</text>
        <dbReference type="Rhea" id="RHEA:50024"/>
        <dbReference type="ChEBI" id="CHEBI:15377"/>
        <dbReference type="ChEBI" id="CHEBI:15378"/>
        <dbReference type="ChEBI" id="CHEBI:57375"/>
        <dbReference type="ChEBI" id="CHEBI:58343"/>
        <dbReference type="ChEBI" id="CHEBI:132015"/>
    </reaction>
    <physiologicalReaction direction="left-to-right" evidence="19">
        <dbReference type="Rhea" id="RHEA:50025"/>
    </physiologicalReaction>
</comment>
<dbReference type="GO" id="GO:0010945">
    <property type="term" value="F:coenzyme A diphosphatase activity"/>
    <property type="evidence" value="ECO:0007669"/>
    <property type="project" value="UniProtKB-EC"/>
</dbReference>
<comment type="catalytic activity">
    <reaction evidence="14">
        <text>octanoyl-CoA + H2O = S-octanoyl-4'-phosphopantetheine + adenosine 3',5'-bisphosphate + 2 H(+)</text>
        <dbReference type="Rhea" id="RHEA:50016"/>
        <dbReference type="ChEBI" id="CHEBI:15377"/>
        <dbReference type="ChEBI" id="CHEBI:15378"/>
        <dbReference type="ChEBI" id="CHEBI:57386"/>
        <dbReference type="ChEBI" id="CHEBI:58343"/>
        <dbReference type="ChEBI" id="CHEBI:132013"/>
    </reaction>
    <physiologicalReaction direction="left-to-right" evidence="14">
        <dbReference type="Rhea" id="RHEA:50017"/>
    </physiologicalReaction>
</comment>
<dbReference type="SUPFAM" id="SSF55811">
    <property type="entry name" value="Nudix"/>
    <property type="match status" value="1"/>
</dbReference>
<gene>
    <name evidence="31" type="ORF">AALO_G00157490</name>
</gene>
<evidence type="ECO:0000256" key="11">
    <source>
        <dbReference type="ARBA" id="ARBA00023211"/>
    </source>
</evidence>
<dbReference type="CDD" id="cd03426">
    <property type="entry name" value="NUDIX_CoAse_Nudt7"/>
    <property type="match status" value="1"/>
</dbReference>
<dbReference type="GO" id="GO:0046872">
    <property type="term" value="F:metal ion binding"/>
    <property type="evidence" value="ECO:0007669"/>
    <property type="project" value="UniProtKB-KW"/>
</dbReference>
<comment type="catalytic activity">
    <reaction evidence="22">
        <text>choloyl-CoA + H2O = S-choloyl-4'-phosphopantetheine + adenosine 3',5'-bisphosphate + 2 H(+)</text>
        <dbReference type="Rhea" id="RHEA:50036"/>
        <dbReference type="ChEBI" id="CHEBI:15377"/>
        <dbReference type="ChEBI" id="CHEBI:15378"/>
        <dbReference type="ChEBI" id="CHEBI:57373"/>
        <dbReference type="ChEBI" id="CHEBI:58343"/>
        <dbReference type="ChEBI" id="CHEBI:132020"/>
    </reaction>
    <physiologicalReaction direction="left-to-right" evidence="22">
        <dbReference type="Rhea" id="RHEA:50037"/>
    </physiologicalReaction>
</comment>
<comment type="catalytic activity">
    <reaction evidence="21">
        <text>a 5'-end CoA-ribonucleoside in mRNA + H2O = a 5'-end phospho-adenosine-phospho-ribonucleoside in mRNA + (R)-4'-phosphopantetheine + 2 H(+)</text>
        <dbReference type="Rhea" id="RHEA:67592"/>
        <dbReference type="Rhea" id="RHEA-COMP:15719"/>
        <dbReference type="Rhea" id="RHEA-COMP:17276"/>
        <dbReference type="ChEBI" id="CHEBI:15377"/>
        <dbReference type="ChEBI" id="CHEBI:15378"/>
        <dbReference type="ChEBI" id="CHEBI:61723"/>
        <dbReference type="ChEBI" id="CHEBI:144051"/>
        <dbReference type="ChEBI" id="CHEBI:172371"/>
    </reaction>
    <physiologicalReaction direction="left-to-right" evidence="21">
        <dbReference type="Rhea" id="RHEA:67593"/>
    </physiologicalReaction>
</comment>
<evidence type="ECO:0000256" key="9">
    <source>
        <dbReference type="ARBA" id="ARBA00022884"/>
    </source>
</evidence>
<comment type="catalytic activity">
    <reaction evidence="15">
        <text>malonyl-CoA + H2O = malonyl-4'-phosphopantetheine + adenosine 3',5'-bisphosphate + 2 H(+)</text>
        <dbReference type="Rhea" id="RHEA:67468"/>
        <dbReference type="ChEBI" id="CHEBI:15377"/>
        <dbReference type="ChEBI" id="CHEBI:15378"/>
        <dbReference type="ChEBI" id="CHEBI:57384"/>
        <dbReference type="ChEBI" id="CHEBI:58343"/>
        <dbReference type="ChEBI" id="CHEBI:172363"/>
    </reaction>
    <physiologicalReaction direction="left-to-right" evidence="15">
        <dbReference type="Rhea" id="RHEA:67469"/>
    </physiologicalReaction>
</comment>
<comment type="catalytic activity">
    <reaction evidence="23">
        <text>butanoyl-CoA + H2O = S-butanoyl-4'-phosphopantetheine + adenosine 3',5'-bisphosphate + 2 H(+)</text>
        <dbReference type="Rhea" id="RHEA:49976"/>
        <dbReference type="ChEBI" id="CHEBI:15377"/>
        <dbReference type="ChEBI" id="CHEBI:15378"/>
        <dbReference type="ChEBI" id="CHEBI:57371"/>
        <dbReference type="ChEBI" id="CHEBI:58343"/>
        <dbReference type="ChEBI" id="CHEBI:132011"/>
    </reaction>
    <physiologicalReaction direction="left-to-right" evidence="23">
        <dbReference type="Rhea" id="RHEA:49977"/>
    </physiologicalReaction>
</comment>
<comment type="catalytic activity">
    <reaction evidence="24">
        <text>decanoyl-CoA + H2O = decanoyl-4'-phosphopantetheine + adenosine 3',5'-bisphosphate + 2 H(+)</text>
        <dbReference type="Rhea" id="RHEA:50020"/>
        <dbReference type="ChEBI" id="CHEBI:15377"/>
        <dbReference type="ChEBI" id="CHEBI:15378"/>
        <dbReference type="ChEBI" id="CHEBI:58343"/>
        <dbReference type="ChEBI" id="CHEBI:61430"/>
        <dbReference type="ChEBI" id="CHEBI:132014"/>
    </reaction>
    <physiologicalReaction direction="left-to-right" evidence="24">
        <dbReference type="Rhea" id="RHEA:50021"/>
    </physiologicalReaction>
</comment>
<evidence type="ECO:0000256" key="18">
    <source>
        <dbReference type="ARBA" id="ARBA00047666"/>
    </source>
</evidence>
<evidence type="ECO:0000256" key="27">
    <source>
        <dbReference type="ARBA" id="ARBA00059426"/>
    </source>
</evidence>
<evidence type="ECO:0000256" key="19">
    <source>
        <dbReference type="ARBA" id="ARBA00047757"/>
    </source>
</evidence>
<sequence length="221" mass="24587">MDIKETVKIALKKYDVGDVFSYLPVMQKASVLIPVFVRGGELHVLMTLRSPHLKSNAGEVCFPGGKSDPEDQDEVDTALREAKEEIGLPPEQVEVVCKLFPIINKRGLLVTPVVGFIEESFVAQANPAEVSEVFTVPLDFFRQKAAHSVYPVPRIPEPLHSFFYSDPSSGKQQHIWGLTAMLAILVAVLATQKMPEFNVGFDLDNPLAFFQHNIDLRISKL</sequence>
<evidence type="ECO:0000256" key="5">
    <source>
        <dbReference type="ARBA" id="ARBA00011245"/>
    </source>
</evidence>
<evidence type="ECO:0000256" key="14">
    <source>
        <dbReference type="ARBA" id="ARBA00047289"/>
    </source>
</evidence>
<evidence type="ECO:0000256" key="4">
    <source>
        <dbReference type="ARBA" id="ARBA00006506"/>
    </source>
</evidence>
<evidence type="ECO:0000256" key="29">
    <source>
        <dbReference type="ARBA" id="ARBA00079598"/>
    </source>
</evidence>
<evidence type="ECO:0000256" key="1">
    <source>
        <dbReference type="ARBA" id="ARBA00001936"/>
    </source>
</evidence>
<dbReference type="FunFam" id="3.90.79.10:FF:000049">
    <property type="entry name" value="Peroxisomal coenzyme A diphosphatase NUDT7"/>
    <property type="match status" value="1"/>
</dbReference>
<evidence type="ECO:0000256" key="8">
    <source>
        <dbReference type="ARBA" id="ARBA00022842"/>
    </source>
</evidence>
<evidence type="ECO:0000256" key="24">
    <source>
        <dbReference type="ARBA" id="ARBA00050371"/>
    </source>
</evidence>
<reference evidence="31" key="1">
    <citation type="submission" date="2020-10" db="EMBL/GenBank/DDBJ databases">
        <title>Chromosome-scale genome assembly of the Allis shad, Alosa alosa.</title>
        <authorList>
            <person name="Margot Z."/>
            <person name="Christophe K."/>
            <person name="Cabau C."/>
            <person name="Louis A."/>
            <person name="Berthelot C."/>
            <person name="Parey E."/>
            <person name="Roest Crollius H."/>
            <person name="Montfort J."/>
            <person name="Robinson-Rechavi M."/>
            <person name="Bucao C."/>
            <person name="Bouchez O."/>
            <person name="Gislard M."/>
            <person name="Lluch J."/>
            <person name="Milhes M."/>
            <person name="Lampietro C."/>
            <person name="Lopez Roques C."/>
            <person name="Donnadieu C."/>
            <person name="Braasch I."/>
            <person name="Desvignes T."/>
            <person name="Postlethwait J."/>
            <person name="Bobe J."/>
            <person name="Guiguen Y."/>
        </authorList>
    </citation>
    <scope>NUCLEOTIDE SEQUENCE</scope>
    <source>
        <strain evidence="31">M-15738</strain>
        <tissue evidence="31">Blood</tissue>
    </source>
</reference>
<evidence type="ECO:0000256" key="10">
    <source>
        <dbReference type="ARBA" id="ARBA00023140"/>
    </source>
</evidence>
<evidence type="ECO:0000256" key="21">
    <source>
        <dbReference type="ARBA" id="ARBA00048667"/>
    </source>
</evidence>
<comment type="catalytic activity">
    <reaction evidence="18">
        <text>propanoyl-CoA + H2O = propanoyl-4'-phosphopantetheine + adenosine 3',5'-bisphosphate + 2 H(+)</text>
        <dbReference type="Rhea" id="RHEA:67464"/>
        <dbReference type="ChEBI" id="CHEBI:15377"/>
        <dbReference type="ChEBI" id="CHEBI:15378"/>
        <dbReference type="ChEBI" id="CHEBI:57392"/>
        <dbReference type="ChEBI" id="CHEBI:58343"/>
        <dbReference type="ChEBI" id="CHEBI:172362"/>
    </reaction>
    <physiologicalReaction direction="left-to-right" evidence="18">
        <dbReference type="Rhea" id="RHEA:67465"/>
    </physiologicalReaction>
</comment>
<keyword evidence="7" id="KW-0378">Hydrolase</keyword>
<evidence type="ECO:0000256" key="26">
    <source>
        <dbReference type="ARBA" id="ARBA00051856"/>
    </source>
</evidence>
<dbReference type="InterPro" id="IPR000086">
    <property type="entry name" value="NUDIX_hydrolase_dom"/>
</dbReference>
<evidence type="ECO:0000256" key="12">
    <source>
        <dbReference type="ARBA" id="ARBA00044908"/>
    </source>
</evidence>
<evidence type="ECO:0000256" key="2">
    <source>
        <dbReference type="ARBA" id="ARBA00001946"/>
    </source>
</evidence>
<keyword evidence="32" id="KW-1185">Reference proteome</keyword>
<keyword evidence="6" id="KW-0479">Metal-binding</keyword>
<organism evidence="31 32">
    <name type="scientific">Alosa alosa</name>
    <name type="common">allis shad</name>
    <dbReference type="NCBI Taxonomy" id="278164"/>
    <lineage>
        <taxon>Eukaryota</taxon>
        <taxon>Metazoa</taxon>
        <taxon>Chordata</taxon>
        <taxon>Craniata</taxon>
        <taxon>Vertebrata</taxon>
        <taxon>Euteleostomi</taxon>
        <taxon>Actinopterygii</taxon>
        <taxon>Neopterygii</taxon>
        <taxon>Teleostei</taxon>
        <taxon>Clupei</taxon>
        <taxon>Clupeiformes</taxon>
        <taxon>Clupeoidei</taxon>
        <taxon>Clupeidae</taxon>
        <taxon>Alosa</taxon>
    </lineage>
</organism>
<evidence type="ECO:0000313" key="32">
    <source>
        <dbReference type="Proteomes" id="UP000823561"/>
    </source>
</evidence>
<evidence type="ECO:0000256" key="20">
    <source>
        <dbReference type="ARBA" id="ARBA00048624"/>
    </source>
</evidence>
<evidence type="ECO:0000256" key="17">
    <source>
        <dbReference type="ARBA" id="ARBA00047466"/>
    </source>
</evidence>
<accession>A0AAV6GIW5</accession>
<dbReference type="GO" id="GO:0003723">
    <property type="term" value="F:RNA binding"/>
    <property type="evidence" value="ECO:0007669"/>
    <property type="project" value="UniProtKB-KW"/>
</dbReference>